<feature type="compositionally biased region" description="Low complexity" evidence="1">
    <location>
        <begin position="412"/>
        <end position="427"/>
    </location>
</feature>
<dbReference type="EMBL" id="FN649760">
    <property type="protein sequence ID" value="CBJ30357.1"/>
    <property type="molecule type" value="Genomic_DNA"/>
</dbReference>
<dbReference type="Proteomes" id="UP000002630">
    <property type="component" value="Unassembled WGS sequence"/>
</dbReference>
<feature type="domain" description="R3H" evidence="2">
    <location>
        <begin position="295"/>
        <end position="363"/>
    </location>
</feature>
<dbReference type="GO" id="GO:0003676">
    <property type="term" value="F:nucleic acid binding"/>
    <property type="evidence" value="ECO:0007669"/>
    <property type="project" value="UniProtKB-UniRule"/>
</dbReference>
<dbReference type="CDD" id="cd02325">
    <property type="entry name" value="R3H"/>
    <property type="match status" value="1"/>
</dbReference>
<dbReference type="InterPro" id="IPR036867">
    <property type="entry name" value="R3H_dom_sf"/>
</dbReference>
<dbReference type="eggNOG" id="ENOG502QWQC">
    <property type="taxonomic scope" value="Eukaryota"/>
</dbReference>
<evidence type="ECO:0000259" key="2">
    <source>
        <dbReference type="PROSITE" id="PS51061"/>
    </source>
</evidence>
<dbReference type="InterPro" id="IPR039629">
    <property type="entry name" value="R3HDM4"/>
</dbReference>
<dbReference type="AlphaFoldDB" id="D7FP96"/>
<feature type="region of interest" description="Disordered" evidence="1">
    <location>
        <begin position="55"/>
        <end position="156"/>
    </location>
</feature>
<proteinExistence type="predicted"/>
<reference evidence="3 4" key="1">
    <citation type="journal article" date="2010" name="Nature">
        <title>The Ectocarpus genome and the independent evolution of multicellularity in brown algae.</title>
        <authorList>
            <person name="Cock J.M."/>
            <person name="Sterck L."/>
            <person name="Rouze P."/>
            <person name="Scornet D."/>
            <person name="Allen A.E."/>
            <person name="Amoutzias G."/>
            <person name="Anthouard V."/>
            <person name="Artiguenave F."/>
            <person name="Aury J.M."/>
            <person name="Badger J.H."/>
            <person name="Beszteri B."/>
            <person name="Billiau K."/>
            <person name="Bonnet E."/>
            <person name="Bothwell J.H."/>
            <person name="Bowler C."/>
            <person name="Boyen C."/>
            <person name="Brownlee C."/>
            <person name="Carrano C.J."/>
            <person name="Charrier B."/>
            <person name="Cho G.Y."/>
            <person name="Coelho S.M."/>
            <person name="Collen J."/>
            <person name="Corre E."/>
            <person name="Da Silva C."/>
            <person name="Delage L."/>
            <person name="Delaroque N."/>
            <person name="Dittami S.M."/>
            <person name="Doulbeau S."/>
            <person name="Elias M."/>
            <person name="Farnham G."/>
            <person name="Gachon C.M."/>
            <person name="Gschloessl B."/>
            <person name="Heesch S."/>
            <person name="Jabbari K."/>
            <person name="Jubin C."/>
            <person name="Kawai H."/>
            <person name="Kimura K."/>
            <person name="Kloareg B."/>
            <person name="Kupper F.C."/>
            <person name="Lang D."/>
            <person name="Le Bail A."/>
            <person name="Leblanc C."/>
            <person name="Lerouge P."/>
            <person name="Lohr M."/>
            <person name="Lopez P.J."/>
            <person name="Martens C."/>
            <person name="Maumus F."/>
            <person name="Michel G."/>
            <person name="Miranda-Saavedra D."/>
            <person name="Morales J."/>
            <person name="Moreau H."/>
            <person name="Motomura T."/>
            <person name="Nagasato C."/>
            <person name="Napoli C.A."/>
            <person name="Nelson D.R."/>
            <person name="Nyvall-Collen P."/>
            <person name="Peters A.F."/>
            <person name="Pommier C."/>
            <person name="Potin P."/>
            <person name="Poulain J."/>
            <person name="Quesneville H."/>
            <person name="Read B."/>
            <person name="Rensing S.A."/>
            <person name="Ritter A."/>
            <person name="Rousvoal S."/>
            <person name="Samanta M."/>
            <person name="Samson G."/>
            <person name="Schroeder D.C."/>
            <person name="Segurens B."/>
            <person name="Strittmatter M."/>
            <person name="Tonon T."/>
            <person name="Tregear J.W."/>
            <person name="Valentin K."/>
            <person name="von Dassow P."/>
            <person name="Yamagishi T."/>
            <person name="Van de Peer Y."/>
            <person name="Wincker P."/>
        </authorList>
    </citation>
    <scope>NUCLEOTIDE SEQUENCE [LARGE SCALE GENOMIC DNA]</scope>
    <source>
        <strain evidence="4">Ec32 / CCAP1310/4</strain>
    </source>
</reference>
<evidence type="ECO:0000313" key="3">
    <source>
        <dbReference type="EMBL" id="CBJ30357.1"/>
    </source>
</evidence>
<feature type="compositionally biased region" description="Basic and acidic residues" evidence="1">
    <location>
        <begin position="71"/>
        <end position="82"/>
    </location>
</feature>
<name>D7FP96_ECTSI</name>
<dbReference type="PROSITE" id="PS51061">
    <property type="entry name" value="R3H"/>
    <property type="match status" value="1"/>
</dbReference>
<accession>D7FP96</accession>
<protein>
    <recommendedName>
        <fullName evidence="2">R3H domain-containing protein</fullName>
    </recommendedName>
</protein>
<dbReference type="SUPFAM" id="SSF82708">
    <property type="entry name" value="R3H domain"/>
    <property type="match status" value="1"/>
</dbReference>
<sequence>MTRALFLPFELPCPHTDSTSTCSTGRINSAMYAPAFGTSPPREEAPVLIARHYETRDDRQRSPSHGGAVESVHHHPDGRTGHDDEDDSLAVVFSADTGAGRAHTPQRLNRTHTPQRLRPSSILHTAAAPVQQSSATRREGESRRQPAGRRKQRRWENDNLLGVEKFLRGRHAHEEGEAEHLTVKHTWRSSLGDLVSDPRAAEVRESFRNGMQPTPQKGGSAPGSGARHFTGGKWEDAEERFLLVERRLRDIVVRALRNPALVGFLEGLETLLGEFTQTKQILTEMPSALRSALASPPKVEVRKEAGKSAGKSAEAGAGPTLLVPLGPSPFHRLLLHALCQYQKLRSKSEETKRGRIVRVMIPTSTSTSTSASTSGTAFAAPNAPLTEFVLRTRLQDYDRLREREGAARGEGRLSQASPSSAGAGCSSRGERARAITPTTVATVA</sequence>
<dbReference type="PANTHER" id="PTHR32019:SF2">
    <property type="entry name" value="R3H DOMAIN-CONTAINING PROTEIN 4"/>
    <property type="match status" value="1"/>
</dbReference>
<dbReference type="OrthoDB" id="75169at2759"/>
<dbReference type="InterPro" id="IPR001374">
    <property type="entry name" value="R3H_dom"/>
</dbReference>
<dbReference type="PANTHER" id="PTHR32019">
    <property type="entry name" value="R3H DOMAIN-CONTAINING PROTEIN 4"/>
    <property type="match status" value="1"/>
</dbReference>
<keyword evidence="4" id="KW-1185">Reference proteome</keyword>
<organism evidence="3 4">
    <name type="scientific">Ectocarpus siliculosus</name>
    <name type="common">Brown alga</name>
    <name type="synonym">Conferva siliculosa</name>
    <dbReference type="NCBI Taxonomy" id="2880"/>
    <lineage>
        <taxon>Eukaryota</taxon>
        <taxon>Sar</taxon>
        <taxon>Stramenopiles</taxon>
        <taxon>Ochrophyta</taxon>
        <taxon>PX clade</taxon>
        <taxon>Phaeophyceae</taxon>
        <taxon>Ectocarpales</taxon>
        <taxon>Ectocarpaceae</taxon>
        <taxon>Ectocarpus</taxon>
    </lineage>
</organism>
<feature type="region of interest" description="Disordered" evidence="1">
    <location>
        <begin position="404"/>
        <end position="444"/>
    </location>
</feature>
<evidence type="ECO:0000256" key="1">
    <source>
        <dbReference type="SAM" id="MobiDB-lite"/>
    </source>
</evidence>
<dbReference type="InParanoid" id="D7FP96"/>
<evidence type="ECO:0000313" key="4">
    <source>
        <dbReference type="Proteomes" id="UP000002630"/>
    </source>
</evidence>
<gene>
    <name evidence="3" type="ORF">Esi_0187_0060</name>
</gene>